<dbReference type="EMBL" id="JADJNC010000018">
    <property type="protein sequence ID" value="MBK7423760.1"/>
    <property type="molecule type" value="Genomic_DNA"/>
</dbReference>
<dbReference type="AlphaFoldDB" id="A0A9D7F7V7"/>
<accession>A0A9D7F7V7</accession>
<gene>
    <name evidence="1" type="ORF">IPJ48_12015</name>
</gene>
<evidence type="ECO:0000313" key="1">
    <source>
        <dbReference type="EMBL" id="MBK7423760.1"/>
    </source>
</evidence>
<comment type="caution">
    <text evidence="1">The sequence shown here is derived from an EMBL/GenBank/DDBJ whole genome shotgun (WGS) entry which is preliminary data.</text>
</comment>
<proteinExistence type="predicted"/>
<organism evidence="1 2">
    <name type="scientific">Candidatus Propionivibrio dominans</name>
    <dbReference type="NCBI Taxonomy" id="2954373"/>
    <lineage>
        <taxon>Bacteria</taxon>
        <taxon>Pseudomonadati</taxon>
        <taxon>Pseudomonadota</taxon>
        <taxon>Betaproteobacteria</taxon>
        <taxon>Rhodocyclales</taxon>
        <taxon>Rhodocyclaceae</taxon>
        <taxon>Propionivibrio</taxon>
    </lineage>
</organism>
<reference evidence="1" key="1">
    <citation type="submission" date="2020-10" db="EMBL/GenBank/DDBJ databases">
        <title>Connecting structure to function with the recovery of over 1000 high-quality activated sludge metagenome-assembled genomes encoding full-length rRNA genes using long-read sequencing.</title>
        <authorList>
            <person name="Singleton C.M."/>
            <person name="Petriglieri F."/>
            <person name="Kristensen J.M."/>
            <person name="Kirkegaard R.H."/>
            <person name="Michaelsen T.Y."/>
            <person name="Andersen M.H."/>
            <person name="Karst S.M."/>
            <person name="Dueholm M.S."/>
            <person name="Nielsen P.H."/>
            <person name="Albertsen M."/>
        </authorList>
    </citation>
    <scope>NUCLEOTIDE SEQUENCE</scope>
    <source>
        <strain evidence="1">EsbW_18-Q3-R4-48_MAXAC.044</strain>
    </source>
</reference>
<name>A0A9D7F7V7_9RHOO</name>
<evidence type="ECO:0000313" key="2">
    <source>
        <dbReference type="Proteomes" id="UP000886602"/>
    </source>
</evidence>
<dbReference type="Proteomes" id="UP000886602">
    <property type="component" value="Unassembled WGS sequence"/>
</dbReference>
<sequence length="199" mass="22019">MLRARVDALGNELNYAMDLLDFSDCKLYFEEALPVEAERLITLAASEYGEAGAELALLRAHLLAPDNLTVLVGLYRYYFYQHRLEDALQVAERAMLISGRHLGLPADWSLLNENWLASAASISFGLLRFYLLALKAASIVLLRLGHIPASRERLIKLAALDSRDQLGAAKLLEVVDVFQVAQDPLDAGEPLTEQKLALA</sequence>
<protein>
    <submittedName>
        <fullName evidence="1">Uncharacterized protein</fullName>
    </submittedName>
</protein>